<dbReference type="GO" id="GO:0006424">
    <property type="term" value="P:glutamyl-tRNA aminoacylation"/>
    <property type="evidence" value="ECO:0007669"/>
    <property type="project" value="TreeGrafter"/>
</dbReference>
<organism evidence="10 11">
    <name type="scientific">Crateriforma conspicua</name>
    <dbReference type="NCBI Taxonomy" id="2527996"/>
    <lineage>
        <taxon>Bacteria</taxon>
        <taxon>Pseudomonadati</taxon>
        <taxon>Planctomycetota</taxon>
        <taxon>Planctomycetia</taxon>
        <taxon>Planctomycetales</taxon>
        <taxon>Planctomycetaceae</taxon>
        <taxon>Crateriforma</taxon>
    </lineage>
</organism>
<feature type="region of interest" description="Disordered" evidence="8">
    <location>
        <begin position="1"/>
        <end position="37"/>
    </location>
</feature>
<feature type="domain" description="Glutamyl/glutaminyl-tRNA synthetase class Ib catalytic" evidence="9">
    <location>
        <begin position="22"/>
        <end position="289"/>
    </location>
</feature>
<dbReference type="SUPFAM" id="SSF52374">
    <property type="entry name" value="Nucleotidylyl transferase"/>
    <property type="match status" value="1"/>
</dbReference>
<dbReference type="RefSeq" id="WP_146438632.1">
    <property type="nucleotide sequence ID" value="NZ_SJPL01000001.1"/>
</dbReference>
<evidence type="ECO:0000313" key="10">
    <source>
        <dbReference type="EMBL" id="TWT69007.1"/>
    </source>
</evidence>
<protein>
    <submittedName>
        <fullName evidence="10">Glutamate--tRNA ligase 2</fullName>
        <ecNumber evidence="10">6.1.1.17</ecNumber>
    </submittedName>
</protein>
<keyword evidence="3 7" id="KW-0547">Nucleotide-binding</keyword>
<dbReference type="Proteomes" id="UP000317238">
    <property type="component" value="Unassembled WGS sequence"/>
</dbReference>
<evidence type="ECO:0000256" key="8">
    <source>
        <dbReference type="SAM" id="MobiDB-lite"/>
    </source>
</evidence>
<keyword evidence="11" id="KW-1185">Reference proteome</keyword>
<dbReference type="InterPro" id="IPR049940">
    <property type="entry name" value="GluQ/Sye"/>
</dbReference>
<feature type="compositionally biased region" description="Basic and acidic residues" evidence="8">
    <location>
        <begin position="1"/>
        <end position="15"/>
    </location>
</feature>
<evidence type="ECO:0000256" key="3">
    <source>
        <dbReference type="ARBA" id="ARBA00022741"/>
    </source>
</evidence>
<evidence type="ECO:0000256" key="1">
    <source>
        <dbReference type="ARBA" id="ARBA00022598"/>
    </source>
</evidence>
<accession>A0A5C5Y021</accession>
<dbReference type="InterPro" id="IPR014729">
    <property type="entry name" value="Rossmann-like_a/b/a_fold"/>
</dbReference>
<evidence type="ECO:0000256" key="5">
    <source>
        <dbReference type="ARBA" id="ARBA00022840"/>
    </source>
</evidence>
<dbReference type="EC" id="6.1.1.17" evidence="10"/>
<keyword evidence="5 7" id="KW-0067">ATP-binding</keyword>
<dbReference type="PANTHER" id="PTHR43311">
    <property type="entry name" value="GLUTAMATE--TRNA LIGASE"/>
    <property type="match status" value="1"/>
</dbReference>
<dbReference type="GO" id="GO:0005524">
    <property type="term" value="F:ATP binding"/>
    <property type="evidence" value="ECO:0007669"/>
    <property type="project" value="UniProtKB-KW"/>
</dbReference>
<evidence type="ECO:0000256" key="7">
    <source>
        <dbReference type="RuleBase" id="RU363037"/>
    </source>
</evidence>
<proteinExistence type="inferred from homology"/>
<dbReference type="PANTHER" id="PTHR43311:SF1">
    <property type="entry name" value="GLUTAMYL-Q TRNA(ASP) SYNTHETASE"/>
    <property type="match status" value="1"/>
</dbReference>
<comment type="similarity">
    <text evidence="7">Belongs to the class-I aminoacyl-tRNA synthetase family.</text>
</comment>
<keyword evidence="2" id="KW-0479">Metal-binding</keyword>
<evidence type="ECO:0000256" key="6">
    <source>
        <dbReference type="ARBA" id="ARBA00023146"/>
    </source>
</evidence>
<reference evidence="10 11" key="1">
    <citation type="submission" date="2019-02" db="EMBL/GenBank/DDBJ databases">
        <title>Deep-cultivation of Planctomycetes and their phenomic and genomic characterization uncovers novel biology.</title>
        <authorList>
            <person name="Wiegand S."/>
            <person name="Jogler M."/>
            <person name="Boedeker C."/>
            <person name="Pinto D."/>
            <person name="Vollmers J."/>
            <person name="Rivas-Marin E."/>
            <person name="Kohn T."/>
            <person name="Peeters S.H."/>
            <person name="Heuer A."/>
            <person name="Rast P."/>
            <person name="Oberbeckmann S."/>
            <person name="Bunk B."/>
            <person name="Jeske O."/>
            <person name="Meyerdierks A."/>
            <person name="Storesund J.E."/>
            <person name="Kallscheuer N."/>
            <person name="Luecker S."/>
            <person name="Lage O.M."/>
            <person name="Pohl T."/>
            <person name="Merkel B.J."/>
            <person name="Hornburger P."/>
            <person name="Mueller R.-W."/>
            <person name="Bruemmer F."/>
            <person name="Labrenz M."/>
            <person name="Spormann A.M."/>
            <person name="Op Den Camp H."/>
            <person name="Overmann J."/>
            <person name="Amann R."/>
            <person name="Jetten M.S.M."/>
            <person name="Mascher T."/>
            <person name="Medema M.H."/>
            <person name="Devos D.P."/>
            <person name="Kaster A.-K."/>
            <person name="Ovreas L."/>
            <person name="Rohde M."/>
            <person name="Galperin M.Y."/>
            <person name="Jogler C."/>
        </authorList>
    </citation>
    <scope>NUCLEOTIDE SEQUENCE [LARGE SCALE GENOMIC DNA]</scope>
    <source>
        <strain evidence="10 11">Pan14r</strain>
    </source>
</reference>
<dbReference type="OrthoDB" id="9807503at2"/>
<gene>
    <name evidence="10" type="primary">gltX2</name>
    <name evidence="10" type="ORF">Pan14r_12910</name>
</gene>
<dbReference type="GO" id="GO:0004818">
    <property type="term" value="F:glutamate-tRNA ligase activity"/>
    <property type="evidence" value="ECO:0007669"/>
    <property type="project" value="UniProtKB-EC"/>
</dbReference>
<name>A0A5C5Y021_9PLAN</name>
<dbReference type="Pfam" id="PF00749">
    <property type="entry name" value="tRNA-synt_1c"/>
    <property type="match status" value="1"/>
</dbReference>
<sequence length="341" mass="37869">MPNSDRTQKPPDPETAHTPPSVKGRLAPSPTGAQHPGNARTYLIAHWSMIRQSAPMVLRIEDIDSPRVKPWAIQQAIDDLRWLGIDWDEGPDVGGPNGPYIQTQRTDRYDQAIAKLRSLGRVYPCTCTRRDIESAASAPHAEFGHMIYPGLCSDWTEGDPIPPEGTYCWRFRVRDQVVDFDDAVAGSQSLNPSRDLGDVPVTRKTGEAAYQLAVILDDDAMGVTEVVRGDDLIDSTFWQIDLADALGLSVPSYAHVPLVIGNDGRRLAKRHGDTRLDHLRRCGVDPQDVILWAARSLGIGDLPEPGAWETSRLHRHIAAQMDWTTVNRDRVVVPSKWTRLG</sequence>
<keyword evidence="1 7" id="KW-0436">Ligase</keyword>
<dbReference type="InterPro" id="IPR000924">
    <property type="entry name" value="Glu/Gln-tRNA-synth"/>
</dbReference>
<evidence type="ECO:0000256" key="4">
    <source>
        <dbReference type="ARBA" id="ARBA00022833"/>
    </source>
</evidence>
<comment type="caution">
    <text evidence="10">The sequence shown here is derived from an EMBL/GenBank/DDBJ whole genome shotgun (WGS) entry which is preliminary data.</text>
</comment>
<evidence type="ECO:0000313" key="11">
    <source>
        <dbReference type="Proteomes" id="UP000317238"/>
    </source>
</evidence>
<keyword evidence="6 7" id="KW-0030">Aminoacyl-tRNA synthetase</keyword>
<dbReference type="AlphaFoldDB" id="A0A5C5Y021"/>
<evidence type="ECO:0000259" key="9">
    <source>
        <dbReference type="Pfam" id="PF00749"/>
    </source>
</evidence>
<keyword evidence="7" id="KW-0648">Protein biosynthesis</keyword>
<dbReference type="EMBL" id="SJPL01000001">
    <property type="protein sequence ID" value="TWT69007.1"/>
    <property type="molecule type" value="Genomic_DNA"/>
</dbReference>
<keyword evidence="4" id="KW-0862">Zinc</keyword>
<evidence type="ECO:0000256" key="2">
    <source>
        <dbReference type="ARBA" id="ARBA00022723"/>
    </source>
</evidence>
<dbReference type="GO" id="GO:0005829">
    <property type="term" value="C:cytosol"/>
    <property type="evidence" value="ECO:0007669"/>
    <property type="project" value="TreeGrafter"/>
</dbReference>
<dbReference type="InterPro" id="IPR020058">
    <property type="entry name" value="Glu/Gln-tRNA-synth_Ib_cat-dom"/>
</dbReference>
<dbReference type="PRINTS" id="PR00987">
    <property type="entry name" value="TRNASYNTHGLU"/>
</dbReference>
<dbReference type="Gene3D" id="3.40.50.620">
    <property type="entry name" value="HUPs"/>
    <property type="match status" value="1"/>
</dbReference>